<accession>A0A939IWC4</accession>
<protein>
    <submittedName>
        <fullName evidence="1">Uncharacterized protein</fullName>
    </submittedName>
</protein>
<comment type="caution">
    <text evidence="1">The sequence shown here is derived from an EMBL/GenBank/DDBJ whole genome shotgun (WGS) entry which is preliminary data.</text>
</comment>
<gene>
    <name evidence="1" type="ORF">JF543_13555</name>
</gene>
<dbReference type="RefSeq" id="WP_206824774.1">
    <property type="nucleotide sequence ID" value="NZ_CP063379.1"/>
</dbReference>
<organism evidence="1 2">
    <name type="scientific">Microbacterium esteraromaticum</name>
    <dbReference type="NCBI Taxonomy" id="57043"/>
    <lineage>
        <taxon>Bacteria</taxon>
        <taxon>Bacillati</taxon>
        <taxon>Actinomycetota</taxon>
        <taxon>Actinomycetes</taxon>
        <taxon>Micrococcales</taxon>
        <taxon>Microbacteriaceae</taxon>
        <taxon>Microbacterium</taxon>
    </lineage>
</organism>
<dbReference type="AlphaFoldDB" id="A0A939IWC4"/>
<evidence type="ECO:0000313" key="2">
    <source>
        <dbReference type="Proteomes" id="UP000664385"/>
    </source>
</evidence>
<name>A0A939IWC4_9MICO</name>
<reference evidence="1" key="1">
    <citation type="submission" date="2020-12" db="EMBL/GenBank/DDBJ databases">
        <title>PHA producing bacteria isolated from mangrove.</title>
        <authorList>
            <person name="Zheng W."/>
            <person name="Yu S."/>
            <person name="Huang Y."/>
        </authorList>
    </citation>
    <scope>NUCLEOTIDE SEQUENCE</scope>
    <source>
        <strain evidence="1">GN8-5</strain>
    </source>
</reference>
<proteinExistence type="predicted"/>
<dbReference type="EMBL" id="JAEMWU010000003">
    <property type="protein sequence ID" value="MBN8206979.1"/>
    <property type="molecule type" value="Genomic_DNA"/>
</dbReference>
<dbReference type="Proteomes" id="UP000664385">
    <property type="component" value="Unassembled WGS sequence"/>
</dbReference>
<evidence type="ECO:0000313" key="1">
    <source>
        <dbReference type="EMBL" id="MBN8206979.1"/>
    </source>
</evidence>
<sequence>MLHPIDPRQPPPPTAYCVPWVVTRDDRAHPVVMNASQEPVDFVRVFRDDVDARCVVDLWGQVLPTETVELCLCASDPDEAVVTIAWFRQSDGLEYVWRFVV</sequence>